<dbReference type="Pfam" id="PF11167">
    <property type="entry name" value="DUF2953"/>
    <property type="match status" value="1"/>
</dbReference>
<organism evidence="2 3">
    <name type="scientific">Salinibacillus xinjiangensis</name>
    <dbReference type="NCBI Taxonomy" id="1229268"/>
    <lineage>
        <taxon>Bacteria</taxon>
        <taxon>Bacillati</taxon>
        <taxon>Bacillota</taxon>
        <taxon>Bacilli</taxon>
        <taxon>Bacillales</taxon>
        <taxon>Bacillaceae</taxon>
        <taxon>Salinibacillus</taxon>
    </lineage>
</organism>
<dbReference type="InterPro" id="IPR021338">
    <property type="entry name" value="DUF2953"/>
</dbReference>
<accession>A0A6G1XA10</accession>
<keyword evidence="1" id="KW-1133">Transmembrane helix</keyword>
<name>A0A6G1XA10_9BACI</name>
<dbReference type="AlphaFoldDB" id="A0A6G1XA10"/>
<evidence type="ECO:0000313" key="3">
    <source>
        <dbReference type="Proteomes" id="UP000480185"/>
    </source>
</evidence>
<sequence>MSGNNYRNPNDYSLNILQMENNGCKEVSILNWWIILVVILIIFAVFMTILMFTRVHISILYKHERDQDYLRVIIQFWMFIRIEKEIPIVEIKDRMEARAEMTGSTDKEEQSMGFFDKLLDRLEMLKNFMSTIQQIWPTIKSFLQKVRIHTLTWQTQIGMVDDAAITGTISGVIWGIKGSVIGMLHQYMNVLAAPKILVNPVFQKNIAATYLECMFSFKIGQAITAFMQINRQRKKDEVSDS</sequence>
<evidence type="ECO:0000313" key="2">
    <source>
        <dbReference type="EMBL" id="MRG87710.1"/>
    </source>
</evidence>
<keyword evidence="1" id="KW-0472">Membrane</keyword>
<keyword evidence="3" id="KW-1185">Reference proteome</keyword>
<evidence type="ECO:0000256" key="1">
    <source>
        <dbReference type="SAM" id="Phobius"/>
    </source>
</evidence>
<proteinExistence type="predicted"/>
<feature type="transmembrane region" description="Helical" evidence="1">
    <location>
        <begin position="29"/>
        <end position="52"/>
    </location>
</feature>
<dbReference type="EMBL" id="WJNH01000011">
    <property type="protein sequence ID" value="MRG87710.1"/>
    <property type="molecule type" value="Genomic_DNA"/>
</dbReference>
<dbReference type="Proteomes" id="UP000480185">
    <property type="component" value="Unassembled WGS sequence"/>
</dbReference>
<comment type="caution">
    <text evidence="2">The sequence shown here is derived from an EMBL/GenBank/DDBJ whole genome shotgun (WGS) entry which is preliminary data.</text>
</comment>
<protein>
    <submittedName>
        <fullName evidence="2">DUF2953 domain-containing protein</fullName>
    </submittedName>
</protein>
<reference evidence="2 3" key="1">
    <citation type="submission" date="2019-11" db="EMBL/GenBank/DDBJ databases">
        <authorList>
            <person name="Li J."/>
        </authorList>
    </citation>
    <scope>NUCLEOTIDE SEQUENCE [LARGE SCALE GENOMIC DNA]</scope>
    <source>
        <strain evidence="2 3">J4</strain>
    </source>
</reference>
<keyword evidence="1" id="KW-0812">Transmembrane</keyword>
<dbReference type="OrthoDB" id="1683589at2"/>
<gene>
    <name evidence="2" type="ORF">GH754_15600</name>
</gene>